<dbReference type="AlphaFoldDB" id="R7U760"/>
<dbReference type="Proteomes" id="UP000014760">
    <property type="component" value="Unassembled WGS sequence"/>
</dbReference>
<evidence type="ECO:0000313" key="4">
    <source>
        <dbReference type="EnsemblMetazoa" id="CapteP202608"/>
    </source>
</evidence>
<feature type="compositionally biased region" description="Basic and acidic residues" evidence="1">
    <location>
        <begin position="200"/>
        <end position="209"/>
    </location>
</feature>
<dbReference type="EMBL" id="AMQN01022956">
    <property type="status" value="NOT_ANNOTATED_CDS"/>
    <property type="molecule type" value="Genomic_DNA"/>
</dbReference>
<organism evidence="2">
    <name type="scientific">Capitella teleta</name>
    <name type="common">Polychaete worm</name>
    <dbReference type="NCBI Taxonomy" id="283909"/>
    <lineage>
        <taxon>Eukaryota</taxon>
        <taxon>Metazoa</taxon>
        <taxon>Spiralia</taxon>
        <taxon>Lophotrochozoa</taxon>
        <taxon>Annelida</taxon>
        <taxon>Polychaeta</taxon>
        <taxon>Sedentaria</taxon>
        <taxon>Scolecida</taxon>
        <taxon>Capitellidae</taxon>
        <taxon>Capitella</taxon>
    </lineage>
</organism>
<evidence type="ECO:0000313" key="5">
    <source>
        <dbReference type="Proteomes" id="UP000014760"/>
    </source>
</evidence>
<dbReference type="EMBL" id="AMQN01010227">
    <property type="status" value="NOT_ANNOTATED_CDS"/>
    <property type="molecule type" value="Genomic_DNA"/>
</dbReference>
<evidence type="ECO:0000313" key="2">
    <source>
        <dbReference type="EMBL" id="ELT98975.1"/>
    </source>
</evidence>
<dbReference type="HOGENOM" id="CLU_1316524_0_0_1"/>
<reference evidence="2 5" key="2">
    <citation type="journal article" date="2013" name="Nature">
        <title>Insights into bilaterian evolution from three spiralian genomes.</title>
        <authorList>
            <person name="Simakov O."/>
            <person name="Marletaz F."/>
            <person name="Cho S.J."/>
            <person name="Edsinger-Gonzales E."/>
            <person name="Havlak P."/>
            <person name="Hellsten U."/>
            <person name="Kuo D.H."/>
            <person name="Larsson T."/>
            <person name="Lv J."/>
            <person name="Arendt D."/>
            <person name="Savage R."/>
            <person name="Osoegawa K."/>
            <person name="de Jong P."/>
            <person name="Grimwood J."/>
            <person name="Chapman J.A."/>
            <person name="Shapiro H."/>
            <person name="Aerts A."/>
            <person name="Otillar R.P."/>
            <person name="Terry A.Y."/>
            <person name="Boore J.L."/>
            <person name="Grigoriev I.V."/>
            <person name="Lindberg D.R."/>
            <person name="Seaver E.C."/>
            <person name="Weisblat D.A."/>
            <person name="Putnam N.H."/>
            <person name="Rokhsar D.S."/>
        </authorList>
    </citation>
    <scope>NUCLEOTIDE SEQUENCE</scope>
    <source>
        <strain evidence="2 5">I ESC-2004</strain>
    </source>
</reference>
<proteinExistence type="predicted"/>
<evidence type="ECO:0000313" key="3">
    <source>
        <dbReference type="EMBL" id="ELU06213.1"/>
    </source>
</evidence>
<accession>R7U760</accession>
<feature type="compositionally biased region" description="Pro residues" evidence="1">
    <location>
        <begin position="82"/>
        <end position="105"/>
    </location>
</feature>
<feature type="region of interest" description="Disordered" evidence="1">
    <location>
        <begin position="189"/>
        <end position="209"/>
    </location>
</feature>
<protein>
    <submittedName>
        <fullName evidence="2 4">Uncharacterized protein</fullName>
    </submittedName>
</protein>
<keyword evidence="5" id="KW-1185">Reference proteome</keyword>
<name>R7U760_CAPTE</name>
<reference evidence="4" key="3">
    <citation type="submission" date="2015-06" db="UniProtKB">
        <authorList>
            <consortium name="EnsemblMetazoa"/>
        </authorList>
    </citation>
    <scope>IDENTIFICATION</scope>
</reference>
<sequence length="209" mass="23433">MQKNNKTTNHTRLSPLVSKYLEDEIAKRSRNRTRGNNALLRMFPSALWQVYSSQYNDYTPSVDRNSGNSNLAMRYTRSASPLPAPPSTATPPPPPLLPPLPPPNSPRLSNKQNALQLHSEVEGDQMPSVSTPRRNREIMKLTINLPNLHGGKGSSHIQYTTVKTDVICEQPIKLHYEYLNRPIRDESADSISGEVGSASFREETENVDE</sequence>
<feature type="region of interest" description="Disordered" evidence="1">
    <location>
        <begin position="77"/>
        <end position="110"/>
    </location>
</feature>
<reference evidence="5" key="1">
    <citation type="submission" date="2012-12" db="EMBL/GenBank/DDBJ databases">
        <authorList>
            <person name="Hellsten U."/>
            <person name="Grimwood J."/>
            <person name="Chapman J.A."/>
            <person name="Shapiro H."/>
            <person name="Aerts A."/>
            <person name="Otillar R.P."/>
            <person name="Terry A.Y."/>
            <person name="Boore J.L."/>
            <person name="Simakov O."/>
            <person name="Marletaz F."/>
            <person name="Cho S.-J."/>
            <person name="Edsinger-Gonzales E."/>
            <person name="Havlak P."/>
            <person name="Kuo D.-H."/>
            <person name="Larsson T."/>
            <person name="Lv J."/>
            <person name="Arendt D."/>
            <person name="Savage R."/>
            <person name="Osoegawa K."/>
            <person name="de Jong P."/>
            <person name="Lindberg D.R."/>
            <person name="Seaver E.C."/>
            <person name="Weisblat D.A."/>
            <person name="Putnam N.H."/>
            <person name="Grigoriev I.V."/>
            <person name="Rokhsar D.S."/>
        </authorList>
    </citation>
    <scope>NUCLEOTIDE SEQUENCE</scope>
    <source>
        <strain evidence="5">I ESC-2004</strain>
    </source>
</reference>
<dbReference type="EnsemblMetazoa" id="CapteT202608">
    <property type="protein sequence ID" value="CapteP202608"/>
    <property type="gene ID" value="CapteG202608"/>
</dbReference>
<dbReference type="EMBL" id="KB307360">
    <property type="protein sequence ID" value="ELT98975.1"/>
    <property type="molecule type" value="Genomic_DNA"/>
</dbReference>
<gene>
    <name evidence="3" type="ORF">CAPTEDRAFT_202608</name>
    <name evidence="2" type="ORF">CAPTEDRAFT_205940</name>
</gene>
<dbReference type="EMBL" id="KB300867">
    <property type="protein sequence ID" value="ELU06213.1"/>
    <property type="molecule type" value="Genomic_DNA"/>
</dbReference>
<dbReference type="EnsemblMetazoa" id="CapteT205940">
    <property type="protein sequence ID" value="CapteP205940"/>
    <property type="gene ID" value="CapteG205940"/>
</dbReference>
<evidence type="ECO:0000256" key="1">
    <source>
        <dbReference type="SAM" id="MobiDB-lite"/>
    </source>
</evidence>